<reference evidence="2 3" key="1">
    <citation type="submission" date="2019-03" db="EMBL/GenBank/DDBJ databases">
        <title>Genomic Encyclopedia of Type Strains, Phase IV (KMG-IV): sequencing the most valuable type-strain genomes for metagenomic binning, comparative biology and taxonomic classification.</title>
        <authorList>
            <person name="Goeker M."/>
        </authorList>
    </citation>
    <scope>NUCLEOTIDE SEQUENCE [LARGE SCALE GENOMIC DNA]</scope>
    <source>
        <strain evidence="2 3">DSM 16730</strain>
    </source>
</reference>
<dbReference type="Proteomes" id="UP000295433">
    <property type="component" value="Unassembled WGS sequence"/>
</dbReference>
<sequence>MIPEPVTSSSGVTQALAGTAISAFLAGLPAEVVLGAFSGAVIFVTSATEYPIKRRLFFSLISLISGLIAYKPMATVLMGVANAIPGITMESFERGSVDAAGAFVVAIVSVKLGQVVYRRADRPESLLPGGRDDDHS</sequence>
<comment type="caution">
    <text evidence="2">The sequence shown here is derived from an EMBL/GenBank/DDBJ whole genome shotgun (WGS) entry which is preliminary data.</text>
</comment>
<gene>
    <name evidence="2" type="ORF">EDC54_11132</name>
</gene>
<name>A0A4R3VJZ9_9GAMM</name>
<keyword evidence="1" id="KW-1133">Transmembrane helix</keyword>
<protein>
    <submittedName>
        <fullName evidence="2">Putative phage holin</fullName>
    </submittedName>
</protein>
<keyword evidence="1" id="KW-0472">Membrane</keyword>
<organism evidence="2 3">
    <name type="scientific">Samsonia erythrinae</name>
    <dbReference type="NCBI Taxonomy" id="160434"/>
    <lineage>
        <taxon>Bacteria</taxon>
        <taxon>Pseudomonadati</taxon>
        <taxon>Pseudomonadota</taxon>
        <taxon>Gammaproteobacteria</taxon>
        <taxon>Enterobacterales</taxon>
        <taxon>Pectobacteriaceae</taxon>
        <taxon>Samsonia</taxon>
    </lineage>
</organism>
<proteinExistence type="predicted"/>
<feature type="transmembrane region" description="Helical" evidence="1">
    <location>
        <begin position="99"/>
        <end position="117"/>
    </location>
</feature>
<feature type="transmembrane region" description="Helical" evidence="1">
    <location>
        <begin position="56"/>
        <end position="79"/>
    </location>
</feature>
<evidence type="ECO:0000313" key="3">
    <source>
        <dbReference type="Proteomes" id="UP000295433"/>
    </source>
</evidence>
<dbReference type="AlphaFoldDB" id="A0A4R3VJZ9"/>
<dbReference type="InterPro" id="IPR032637">
    <property type="entry name" value="Phage_holin-like"/>
</dbReference>
<keyword evidence="3" id="KW-1185">Reference proteome</keyword>
<evidence type="ECO:0000313" key="2">
    <source>
        <dbReference type="EMBL" id="TCV04164.1"/>
    </source>
</evidence>
<dbReference type="RefSeq" id="WP_380895412.1">
    <property type="nucleotide sequence ID" value="NZ_JAWIZJ010000011.1"/>
</dbReference>
<accession>A0A4R3VJZ9</accession>
<dbReference type="EMBL" id="SMBY01000011">
    <property type="protein sequence ID" value="TCV04164.1"/>
    <property type="molecule type" value="Genomic_DNA"/>
</dbReference>
<feature type="transmembrane region" description="Helical" evidence="1">
    <location>
        <begin position="20"/>
        <end position="44"/>
    </location>
</feature>
<evidence type="ECO:0000256" key="1">
    <source>
        <dbReference type="SAM" id="Phobius"/>
    </source>
</evidence>
<keyword evidence="1" id="KW-0812">Transmembrane</keyword>
<dbReference type="Pfam" id="PF16931">
    <property type="entry name" value="Phage_holin_8"/>
    <property type="match status" value="1"/>
</dbReference>